<dbReference type="Gene3D" id="3.90.1600.10">
    <property type="entry name" value="Palm domain of DNA polymerase"/>
    <property type="match status" value="1"/>
</dbReference>
<dbReference type="EnsemblPlants" id="KQK85831">
    <property type="protein sequence ID" value="KQK85831"/>
    <property type="gene ID" value="SETIT_020744mg"/>
</dbReference>
<reference evidence="2" key="1">
    <citation type="journal article" date="2012" name="Nat. Biotechnol.">
        <title>Reference genome sequence of the model plant Setaria.</title>
        <authorList>
            <person name="Bennetzen J.L."/>
            <person name="Schmutz J."/>
            <person name="Wang H."/>
            <person name="Percifield R."/>
            <person name="Hawkins J."/>
            <person name="Pontaroli A.C."/>
            <person name="Estep M."/>
            <person name="Feng L."/>
            <person name="Vaughn J.N."/>
            <person name="Grimwood J."/>
            <person name="Jenkins J."/>
            <person name="Barry K."/>
            <person name="Lindquist E."/>
            <person name="Hellsten U."/>
            <person name="Deshpande S."/>
            <person name="Wang X."/>
            <person name="Wu X."/>
            <person name="Mitros T."/>
            <person name="Triplett J."/>
            <person name="Yang X."/>
            <person name="Ye C.Y."/>
            <person name="Mauro-Herrera M."/>
            <person name="Wang L."/>
            <person name="Li P."/>
            <person name="Sharma M."/>
            <person name="Sharma R."/>
            <person name="Ronald P.C."/>
            <person name="Panaud O."/>
            <person name="Kellogg E.A."/>
            <person name="Brutnell T.P."/>
            <person name="Doust A.N."/>
            <person name="Tuskan G.A."/>
            <person name="Rokhsar D."/>
            <person name="Devos K.M."/>
        </authorList>
    </citation>
    <scope>NUCLEOTIDE SEQUENCE [LARGE SCALE GENOMIC DNA]</scope>
    <source>
        <strain evidence="2">cv. Yugu1</strain>
    </source>
</reference>
<sequence length="70" mass="8092">MGNPLPEELISKDELGKLKFEYKVREGIFNAPKSYWLDAEGEKDVLVQLRAMLAKNGLSNNMRINLLQKW</sequence>
<evidence type="ECO:0000313" key="1">
    <source>
        <dbReference type="EnsemblPlants" id="KQK85831"/>
    </source>
</evidence>
<proteinExistence type="predicted"/>
<name>K3Z2H6_SETIT</name>
<protein>
    <submittedName>
        <fullName evidence="1">Uncharacterized protein</fullName>
    </submittedName>
</protein>
<dbReference type="AlphaFoldDB" id="K3Z2H6"/>
<organism evidence="1 2">
    <name type="scientific">Setaria italica</name>
    <name type="common">Foxtail millet</name>
    <name type="synonym">Panicum italicum</name>
    <dbReference type="NCBI Taxonomy" id="4555"/>
    <lineage>
        <taxon>Eukaryota</taxon>
        <taxon>Viridiplantae</taxon>
        <taxon>Streptophyta</taxon>
        <taxon>Embryophyta</taxon>
        <taxon>Tracheophyta</taxon>
        <taxon>Spermatophyta</taxon>
        <taxon>Magnoliopsida</taxon>
        <taxon>Liliopsida</taxon>
        <taxon>Poales</taxon>
        <taxon>Poaceae</taxon>
        <taxon>PACMAD clade</taxon>
        <taxon>Panicoideae</taxon>
        <taxon>Panicodae</taxon>
        <taxon>Paniceae</taxon>
        <taxon>Cenchrinae</taxon>
        <taxon>Setaria</taxon>
    </lineage>
</organism>
<dbReference type="HOGENOM" id="CLU_2762661_0_0_1"/>
<accession>K3Z2H6</accession>
<dbReference type="Gramene" id="KQK85831">
    <property type="protein sequence ID" value="KQK85831"/>
    <property type="gene ID" value="SETIT_020744mg"/>
</dbReference>
<dbReference type="Proteomes" id="UP000004995">
    <property type="component" value="Unassembled WGS sequence"/>
</dbReference>
<reference evidence="1" key="2">
    <citation type="submission" date="2018-08" db="UniProtKB">
        <authorList>
            <consortium name="EnsemblPlants"/>
        </authorList>
    </citation>
    <scope>IDENTIFICATION</scope>
    <source>
        <strain evidence="1">Yugu1</strain>
    </source>
</reference>
<dbReference type="InParanoid" id="K3Z2H6"/>
<dbReference type="InterPro" id="IPR023211">
    <property type="entry name" value="DNA_pol_palm_dom_sf"/>
</dbReference>
<keyword evidence="2" id="KW-1185">Reference proteome</keyword>
<evidence type="ECO:0000313" key="2">
    <source>
        <dbReference type="Proteomes" id="UP000004995"/>
    </source>
</evidence>